<evidence type="ECO:0000313" key="1">
    <source>
        <dbReference type="EMBL" id="KCZ56480.1"/>
    </source>
</evidence>
<comment type="caution">
    <text evidence="1">The sequence shown here is derived from an EMBL/GenBank/DDBJ whole genome shotgun (WGS) entry which is preliminary data.</text>
</comment>
<accession>A0A062UK13</accession>
<evidence type="ECO:0000313" key="2">
    <source>
        <dbReference type="Proteomes" id="UP000027190"/>
    </source>
</evidence>
<reference evidence="1 2" key="1">
    <citation type="journal article" date="2014" name="Antonie Van Leeuwenhoek">
        <title>Hyphomonas beringensis sp. nov. and Hyphomonas chukchiensis sp. nov., isolated from surface seawater of the Bering Sea and Chukchi Sea.</title>
        <authorList>
            <person name="Li C."/>
            <person name="Lai Q."/>
            <person name="Li G."/>
            <person name="Dong C."/>
            <person name="Wang J."/>
            <person name="Liao Y."/>
            <person name="Shao Z."/>
        </authorList>
    </citation>
    <scope>NUCLEOTIDE SEQUENCE [LARGE SCALE GENOMIC DNA]</scope>
    <source>
        <strain evidence="1 2">BH-BN04-4</strain>
    </source>
</reference>
<keyword evidence="2" id="KW-1185">Reference proteome</keyword>
<organism evidence="1 2">
    <name type="scientific">Hyphomonas chukchiensis</name>
    <dbReference type="NCBI Taxonomy" id="1280947"/>
    <lineage>
        <taxon>Bacteria</taxon>
        <taxon>Pseudomonadati</taxon>
        <taxon>Pseudomonadota</taxon>
        <taxon>Alphaproteobacteria</taxon>
        <taxon>Hyphomonadales</taxon>
        <taxon>Hyphomonadaceae</taxon>
        <taxon>Hyphomonas</taxon>
    </lineage>
</organism>
<sequence>MVKLYLRKRSSISTYENHGRDAVNIEHSPGTNRTVLGKQSIQFWRIWVARVDIGSATMERLSKIGITETSEPFVEDRVSHWGNLLD</sequence>
<dbReference type="Proteomes" id="UP000027190">
    <property type="component" value="Unassembled WGS sequence"/>
</dbReference>
<name>A0A062UK13_9PROT</name>
<dbReference type="AlphaFoldDB" id="A0A062UK13"/>
<protein>
    <submittedName>
        <fullName evidence="1">Uncharacterized protein</fullName>
    </submittedName>
</protein>
<gene>
    <name evidence="1" type="ORF">HY30_18505</name>
</gene>
<proteinExistence type="predicted"/>
<dbReference type="EMBL" id="AWFG01000044">
    <property type="protein sequence ID" value="KCZ56480.1"/>
    <property type="molecule type" value="Genomic_DNA"/>
</dbReference>